<dbReference type="NCBIfam" id="TIGR00203">
    <property type="entry name" value="cydB"/>
    <property type="match status" value="1"/>
</dbReference>
<evidence type="ECO:0000256" key="9">
    <source>
        <dbReference type="ARBA" id="ARBA00022989"/>
    </source>
</evidence>
<comment type="subcellular location">
    <subcellularLocation>
        <location evidence="1">Cell membrane</location>
        <topology evidence="1">Multi-pass membrane protein</topology>
    </subcellularLocation>
</comment>
<feature type="transmembrane region" description="Helical" evidence="12">
    <location>
        <begin position="83"/>
        <end position="103"/>
    </location>
</feature>
<dbReference type="InterPro" id="IPR003317">
    <property type="entry name" value="Cyt-d_oxidase_su2"/>
</dbReference>
<feature type="transmembrane region" description="Helical" evidence="12">
    <location>
        <begin position="300"/>
        <end position="320"/>
    </location>
</feature>
<evidence type="ECO:0000256" key="5">
    <source>
        <dbReference type="ARBA" id="ARBA00022617"/>
    </source>
</evidence>
<evidence type="ECO:0000256" key="10">
    <source>
        <dbReference type="ARBA" id="ARBA00023004"/>
    </source>
</evidence>
<evidence type="ECO:0000256" key="8">
    <source>
        <dbReference type="ARBA" id="ARBA00022982"/>
    </source>
</evidence>
<dbReference type="RefSeq" id="WP_249512205.1">
    <property type="nucleotide sequence ID" value="NZ_CP093365.1"/>
</dbReference>
<dbReference type="Pfam" id="PF02322">
    <property type="entry name" value="Cyt_bd_oxida_II"/>
    <property type="match status" value="1"/>
</dbReference>
<evidence type="ECO:0000256" key="6">
    <source>
        <dbReference type="ARBA" id="ARBA00022692"/>
    </source>
</evidence>
<comment type="similarity">
    <text evidence="2">Belongs to the cytochrome ubiquinol oxidase subunit 2 family.</text>
</comment>
<evidence type="ECO:0000256" key="12">
    <source>
        <dbReference type="SAM" id="Phobius"/>
    </source>
</evidence>
<keyword evidence="6 12" id="KW-0812">Transmembrane</keyword>
<dbReference type="PANTHER" id="PTHR43141">
    <property type="entry name" value="CYTOCHROME BD2 SUBUNIT II"/>
    <property type="match status" value="1"/>
</dbReference>
<keyword evidence="8" id="KW-0249">Electron transport</keyword>
<feature type="transmembrane region" description="Helical" evidence="12">
    <location>
        <begin position="229"/>
        <end position="248"/>
    </location>
</feature>
<evidence type="ECO:0000256" key="7">
    <source>
        <dbReference type="ARBA" id="ARBA00022723"/>
    </source>
</evidence>
<dbReference type="PIRSF" id="PIRSF000267">
    <property type="entry name" value="Cyt_oxidse_sub2"/>
    <property type="match status" value="1"/>
</dbReference>
<keyword evidence="3" id="KW-0813">Transport</keyword>
<dbReference type="EMBL" id="CP093365">
    <property type="protein sequence ID" value="UQS82978.1"/>
    <property type="molecule type" value="Genomic_DNA"/>
</dbReference>
<name>A0ABY4PB45_9LACO</name>
<accession>A0ABY4PB45</accession>
<keyword evidence="10" id="KW-0408">Iron</keyword>
<gene>
    <name evidence="13" type="primary">cydB</name>
    <name evidence="13" type="ORF">MOO47_04130</name>
</gene>
<evidence type="ECO:0000256" key="3">
    <source>
        <dbReference type="ARBA" id="ARBA00022448"/>
    </source>
</evidence>
<keyword evidence="9 12" id="KW-1133">Transmembrane helix</keyword>
<evidence type="ECO:0000256" key="11">
    <source>
        <dbReference type="ARBA" id="ARBA00023136"/>
    </source>
</evidence>
<organism evidence="13 14">
    <name type="scientific">Bombilactobacillus thymidiniphilus</name>
    <dbReference type="NCBI Taxonomy" id="2923363"/>
    <lineage>
        <taxon>Bacteria</taxon>
        <taxon>Bacillati</taxon>
        <taxon>Bacillota</taxon>
        <taxon>Bacilli</taxon>
        <taxon>Lactobacillales</taxon>
        <taxon>Lactobacillaceae</taxon>
        <taxon>Bombilactobacillus</taxon>
    </lineage>
</organism>
<feature type="transmembrane region" description="Helical" evidence="12">
    <location>
        <begin position="115"/>
        <end position="137"/>
    </location>
</feature>
<dbReference type="PANTHER" id="PTHR43141:SF5">
    <property type="entry name" value="CYTOCHROME BD-I UBIQUINOL OXIDASE SUBUNIT 2"/>
    <property type="match status" value="1"/>
</dbReference>
<keyword evidence="4" id="KW-1003">Cell membrane</keyword>
<keyword evidence="11 12" id="KW-0472">Membrane</keyword>
<reference evidence="13 14" key="1">
    <citation type="journal article" date="2022" name="Int. J. Syst. Evol. Microbiol.">
        <title>Apilactobacillus apisilvae sp. nov., Nicolia spurrieriana gen. nov. sp. nov., Bombilactobacillus folatiphilus sp. nov. and Bombilactobacillus thymidiniphilus sp. nov., four new lactic acid bacterial isolates from stingless bees Tetragonula carbonaria and Austroplebeia australis.</title>
        <authorList>
            <person name="Oliphant S.A."/>
            <person name="Watson-Haigh N.S."/>
            <person name="Sumby K.M."/>
            <person name="Gardner J."/>
            <person name="Groom S."/>
            <person name="Jiranek V."/>
        </authorList>
    </citation>
    <scope>NUCLEOTIDE SEQUENCE [LARGE SCALE GENOMIC DNA]</scope>
    <source>
        <strain evidence="13 14">SG4_A1</strain>
    </source>
</reference>
<keyword evidence="14" id="KW-1185">Reference proteome</keyword>
<protein>
    <submittedName>
        <fullName evidence="13">Cytochrome d ubiquinol oxidase subunit II</fullName>
    </submittedName>
</protein>
<feature type="transmembrane region" description="Helical" evidence="12">
    <location>
        <begin position="6"/>
        <end position="37"/>
    </location>
</feature>
<evidence type="ECO:0000256" key="4">
    <source>
        <dbReference type="ARBA" id="ARBA00022475"/>
    </source>
</evidence>
<evidence type="ECO:0000313" key="14">
    <source>
        <dbReference type="Proteomes" id="UP000831947"/>
    </source>
</evidence>
<dbReference type="Proteomes" id="UP000831947">
    <property type="component" value="Chromosome"/>
</dbReference>
<sequence>MTALQFLWFILICVLFSGFFFLEGFDFGVGMAAGIIARNDEEKSTMLEIIGPHWVANETWLVTAGGAMFASFPLWYASLFSGYYIMFLLVLAGLILRGVSFEFVEHAETHRARNLWYIVFVVGSLLAPLMLCIIFFSMIQGIPINAKGDAHLAFFDIINWLSIVGGIAGVLLSLIHGLNYTRLTTTGVLRERARNLNKILYPILFVGEVVVALLVIFQTDFFQKKPISSTIIILLIVLMSLMGAWGTWKDHEGWSLAGSGLSLVSVVILIFNGLFPRVMIANNPANDLLVANSSSSPMALGIMTIVVCVLLPIVLAYFIWSYTLFTKRMASNGKVND</sequence>
<evidence type="ECO:0000256" key="1">
    <source>
        <dbReference type="ARBA" id="ARBA00004651"/>
    </source>
</evidence>
<feature type="transmembrane region" description="Helical" evidence="12">
    <location>
        <begin position="199"/>
        <end position="217"/>
    </location>
</feature>
<feature type="transmembrane region" description="Helical" evidence="12">
    <location>
        <begin position="157"/>
        <end position="178"/>
    </location>
</feature>
<feature type="transmembrane region" description="Helical" evidence="12">
    <location>
        <begin position="260"/>
        <end position="280"/>
    </location>
</feature>
<evidence type="ECO:0000256" key="2">
    <source>
        <dbReference type="ARBA" id="ARBA00007543"/>
    </source>
</evidence>
<proteinExistence type="inferred from homology"/>
<keyword evidence="7" id="KW-0479">Metal-binding</keyword>
<keyword evidence="5" id="KW-0349">Heme</keyword>
<evidence type="ECO:0000313" key="13">
    <source>
        <dbReference type="EMBL" id="UQS82978.1"/>
    </source>
</evidence>